<dbReference type="Gene3D" id="3.60.15.10">
    <property type="entry name" value="Ribonuclease Z/Hydroxyacylglutathione hydrolase-like"/>
    <property type="match status" value="1"/>
</dbReference>
<feature type="region of interest" description="Disordered" evidence="1">
    <location>
        <begin position="23"/>
        <end position="161"/>
    </location>
</feature>
<sequence>MPTSLLRPLRLLSRPFTAACKSMRTDGLRATSRPHRPANSSRLPESVLRRPGNPALPPTDPRAGRAIAGTCLRSRSGPHQTAAAALPGRQPGCEPRQAHMSCAGRPARGPSPLSRIPPRPHGGHATPLPALPAAGPRPGAAPGPGAASRPFPPPSPTGRRLELGAAGSEVMQSNTAGLQLLTLSRGAAAPPMAMVARMQQETWLLGCGEDAQRGVMTQPCVHTAKVDRVLVPSLGGESVLGLPGMLCTISSGRQHGHEWSDFPVHVYGPPGTLEFLDTMLAVSRTYLQMPVLVHELVPGPIARPEPTLVNARARLYGVSVPPDLCNPRGYSDAEMTALLQRTAVVGSQAKRDERSGCLPLPLPPPGDPSAVVGQLSDLQWTIRASAEAAIVARAAQAAPHQRLSFLIHEADKTGHLDVEKALALGVARGPGFGELKAGRAVRTAAGTTVTPDQVLGASLRGRRVLILDDAALEGPGRGLLPVLRGSEGEEDPPEPCDVMVASLRGLGAGGRALQDAARAVAATARLARAEEVIVWPRDAGTAAALVGDEGGRVFLRAISAASGLPVCLAGAHDLHDIQRKPRTR</sequence>
<evidence type="ECO:0000256" key="1">
    <source>
        <dbReference type="SAM" id="MobiDB-lite"/>
    </source>
</evidence>
<protein>
    <submittedName>
        <fullName evidence="2">Uncharacterized protein</fullName>
    </submittedName>
</protein>
<proteinExistence type="predicted"/>
<gene>
    <name evidence="2" type="ORF">g.13170</name>
</gene>
<dbReference type="PANTHER" id="PTHR46018">
    <property type="entry name" value="ZINC PHOSPHODIESTERASE ELAC PROTEIN 1"/>
    <property type="match status" value="1"/>
</dbReference>
<name>A0A1D2AGK1_AUXPR</name>
<dbReference type="GO" id="GO:0042781">
    <property type="term" value="F:3'-tRNA processing endoribonuclease activity"/>
    <property type="evidence" value="ECO:0007669"/>
    <property type="project" value="TreeGrafter"/>
</dbReference>
<dbReference type="AlphaFoldDB" id="A0A1D2AGK1"/>
<dbReference type="GO" id="GO:0005634">
    <property type="term" value="C:nucleus"/>
    <property type="evidence" value="ECO:0007669"/>
    <property type="project" value="TreeGrafter"/>
</dbReference>
<accession>A0A1D2AGK1</accession>
<dbReference type="InterPro" id="IPR036866">
    <property type="entry name" value="RibonucZ/Hydroxyglut_hydro"/>
</dbReference>
<reference evidence="2" key="1">
    <citation type="submission" date="2015-08" db="EMBL/GenBank/DDBJ databases">
        <authorList>
            <person name="Babu N.S."/>
            <person name="Beckwith C.J."/>
            <person name="Beseler K.G."/>
            <person name="Brison A."/>
            <person name="Carone J.V."/>
            <person name="Caskin T.P."/>
            <person name="Diamond M."/>
            <person name="Durham M.E."/>
            <person name="Foxe J.M."/>
            <person name="Go M."/>
            <person name="Henderson B.A."/>
            <person name="Jones I.B."/>
            <person name="McGettigan J.A."/>
            <person name="Micheletti S.J."/>
            <person name="Nasrallah M.E."/>
            <person name="Ortiz D."/>
            <person name="Piller C.R."/>
            <person name="Privatt S.R."/>
            <person name="Schneider S.L."/>
            <person name="Sharp S."/>
            <person name="Smith T.C."/>
            <person name="Stanton J.D."/>
            <person name="Ullery H.E."/>
            <person name="Wilson R.J."/>
            <person name="Serrano M.G."/>
            <person name="Buck G."/>
            <person name="Lee V."/>
            <person name="Wang Y."/>
            <person name="Carvalho R."/>
            <person name="Voegtly L."/>
            <person name="Shi R."/>
            <person name="Duckworth R."/>
            <person name="Johnson A."/>
            <person name="Loviza R."/>
            <person name="Walstead R."/>
            <person name="Shah Z."/>
            <person name="Kiflezghi M."/>
            <person name="Wade K."/>
            <person name="Ball S.L."/>
            <person name="Bradley K.W."/>
            <person name="Asai D.J."/>
            <person name="Bowman C.A."/>
            <person name="Russell D.A."/>
            <person name="Pope W.H."/>
            <person name="Jacobs-Sera D."/>
            <person name="Hendrix R.W."/>
            <person name="Hatfull G.F."/>
        </authorList>
    </citation>
    <scope>NUCLEOTIDE SEQUENCE</scope>
</reference>
<dbReference type="EMBL" id="GDKF01000283">
    <property type="protein sequence ID" value="JAT78339.1"/>
    <property type="molecule type" value="Transcribed_RNA"/>
</dbReference>
<dbReference type="SUPFAM" id="SSF56281">
    <property type="entry name" value="Metallo-hydrolase/oxidoreductase"/>
    <property type="match status" value="1"/>
</dbReference>
<dbReference type="PANTHER" id="PTHR46018:SF2">
    <property type="entry name" value="ZINC PHOSPHODIESTERASE ELAC PROTEIN 1"/>
    <property type="match status" value="1"/>
</dbReference>
<organism evidence="2">
    <name type="scientific">Auxenochlorella protothecoides</name>
    <name type="common">Green microalga</name>
    <name type="synonym">Chlorella protothecoides</name>
    <dbReference type="NCBI Taxonomy" id="3075"/>
    <lineage>
        <taxon>Eukaryota</taxon>
        <taxon>Viridiplantae</taxon>
        <taxon>Chlorophyta</taxon>
        <taxon>core chlorophytes</taxon>
        <taxon>Trebouxiophyceae</taxon>
        <taxon>Chlorellales</taxon>
        <taxon>Chlorellaceae</taxon>
        <taxon>Auxenochlorella</taxon>
    </lineage>
</organism>
<feature type="compositionally biased region" description="Low complexity" evidence="1">
    <location>
        <begin position="123"/>
        <end position="149"/>
    </location>
</feature>
<evidence type="ECO:0000313" key="2">
    <source>
        <dbReference type="EMBL" id="JAT78339.1"/>
    </source>
</evidence>